<feature type="region of interest" description="Disordered" evidence="1">
    <location>
        <begin position="60"/>
        <end position="84"/>
    </location>
</feature>
<comment type="caution">
    <text evidence="2">The sequence shown here is derived from an EMBL/GenBank/DDBJ whole genome shotgun (WGS) entry which is preliminary data.</text>
</comment>
<feature type="region of interest" description="Disordered" evidence="1">
    <location>
        <begin position="1"/>
        <end position="24"/>
    </location>
</feature>
<accession>A0A944GPS0</accession>
<dbReference type="EMBL" id="QTKU01000001">
    <property type="protein sequence ID" value="MBS8258893.1"/>
    <property type="molecule type" value="Genomic_DNA"/>
</dbReference>
<gene>
    <name evidence="2" type="ORF">DYI23_01570</name>
</gene>
<organism evidence="2 3">
    <name type="scientific">Roseibium polysiphoniae</name>
    <dbReference type="NCBI Taxonomy" id="2571221"/>
    <lineage>
        <taxon>Bacteria</taxon>
        <taxon>Pseudomonadati</taxon>
        <taxon>Pseudomonadota</taxon>
        <taxon>Alphaproteobacteria</taxon>
        <taxon>Hyphomicrobiales</taxon>
        <taxon>Stappiaceae</taxon>
        <taxon>Roseibium</taxon>
    </lineage>
</organism>
<name>A0A944GPS0_9HYPH</name>
<evidence type="ECO:0000313" key="3">
    <source>
        <dbReference type="Proteomes" id="UP000705379"/>
    </source>
</evidence>
<proteinExistence type="predicted"/>
<dbReference type="AlphaFoldDB" id="A0A944GPS0"/>
<evidence type="ECO:0000256" key="1">
    <source>
        <dbReference type="SAM" id="MobiDB-lite"/>
    </source>
</evidence>
<reference evidence="2" key="1">
    <citation type="submission" date="2018-08" db="EMBL/GenBank/DDBJ databases">
        <authorList>
            <person name="Jin W."/>
            <person name="Wang H."/>
            <person name="Yang Y."/>
            <person name="Li M."/>
            <person name="Liu J."/>
        </authorList>
    </citation>
    <scope>NUCLEOTIDE SEQUENCE</scope>
    <source>
        <strain evidence="2">AESS21</strain>
    </source>
</reference>
<protein>
    <submittedName>
        <fullName evidence="2">Uncharacterized protein</fullName>
    </submittedName>
</protein>
<dbReference type="RefSeq" id="WP_213214627.1">
    <property type="nucleotide sequence ID" value="NZ_QTKU01000001.1"/>
</dbReference>
<dbReference type="Proteomes" id="UP000705379">
    <property type="component" value="Unassembled WGS sequence"/>
</dbReference>
<reference evidence="2" key="2">
    <citation type="journal article" date="2021" name="Microorganisms">
        <title>Bacterial Dimethylsulfoniopropionate Biosynthesis in the East China Sea.</title>
        <authorList>
            <person name="Liu J."/>
            <person name="Zhang Y."/>
            <person name="Liu J."/>
            <person name="Zhong H."/>
            <person name="Williams B.T."/>
            <person name="Zheng Y."/>
            <person name="Curson A.R.J."/>
            <person name="Sun C."/>
            <person name="Sun H."/>
            <person name="Song D."/>
            <person name="Wagner Mackenzie B."/>
            <person name="Bermejo Martinez A."/>
            <person name="Todd J.D."/>
            <person name="Zhang X.H."/>
        </authorList>
    </citation>
    <scope>NUCLEOTIDE SEQUENCE</scope>
    <source>
        <strain evidence="2">AESS21</strain>
    </source>
</reference>
<evidence type="ECO:0000313" key="2">
    <source>
        <dbReference type="EMBL" id="MBS8258893.1"/>
    </source>
</evidence>
<sequence>MTSTGPISSAVTVPQSKQTSSDASVGTAAFNFEDVRQTMMQRYLEWTELPEDQRIRHRYLSQHGLDESGLSNLSPSERAIHEEKIAEISKQPVLSNATENNAIGDTLSRPVLSLHAVLGLAETSEEKARAPRSAAQQG</sequence>